<dbReference type="InterPro" id="IPR037925">
    <property type="entry name" value="FlgE/F/G-like"/>
</dbReference>
<gene>
    <name evidence="6" type="primary">flgG</name>
</gene>
<dbReference type="GO" id="GO:0009425">
    <property type="term" value="C:bacterial-type flagellum basal body"/>
    <property type="evidence" value="ECO:0007669"/>
    <property type="project" value="UniProtKB-SubCell"/>
</dbReference>
<dbReference type="PROSITE" id="PS00588">
    <property type="entry name" value="FLAGELLA_BB_ROD"/>
    <property type="match status" value="1"/>
</dbReference>
<feature type="domain" description="Flagellar basal-body/hook protein C-terminal" evidence="4">
    <location>
        <begin position="215"/>
        <end position="257"/>
    </location>
</feature>
<reference evidence="6" key="1">
    <citation type="journal article" date="2014" name="Appl. Environ. Microbiol.">
        <title>Detection and genomic characterization of motility in Lactobacillus curvatus: confirmation of motility in a species outside the Lactobacillus salivarius clade.</title>
        <authorList>
            <person name="Cousin F.J."/>
            <person name="Lynch S.M."/>
            <person name="Harris H.M."/>
            <person name="McCann A."/>
            <person name="Lynch D.B."/>
            <person name="Neville B.A."/>
            <person name="Irisawa T."/>
            <person name="Okada S."/>
            <person name="Endo A."/>
            <person name="O'Toole P.W."/>
        </authorList>
    </citation>
    <scope>NUCLEOTIDE SEQUENCE</scope>
    <source>
        <strain evidence="6">DSM 18630</strain>
    </source>
</reference>
<evidence type="ECO:0000259" key="4">
    <source>
        <dbReference type="Pfam" id="PF06429"/>
    </source>
</evidence>
<dbReference type="InterPro" id="IPR020013">
    <property type="entry name" value="Flagellar_FlgE/F/G"/>
</dbReference>
<dbReference type="InterPro" id="IPR053967">
    <property type="entry name" value="LlgE_F_G-like_D1"/>
</dbReference>
<dbReference type="InterPro" id="IPR001444">
    <property type="entry name" value="Flag_bb_rod_N"/>
</dbReference>
<dbReference type="NCBIfam" id="TIGR03506">
    <property type="entry name" value="FlgEFG_subfam"/>
    <property type="match status" value="2"/>
</dbReference>
<dbReference type="Pfam" id="PF00460">
    <property type="entry name" value="Flg_bb_rod"/>
    <property type="match status" value="1"/>
</dbReference>
<protein>
    <submittedName>
        <fullName evidence="6">Flagellar basal-body rod protein FlgG</fullName>
    </submittedName>
</protein>
<keyword evidence="6" id="KW-0969">Cilium</keyword>
<dbReference type="InterPro" id="IPR019776">
    <property type="entry name" value="Flagellar_basal_body_rod_CS"/>
</dbReference>
<comment type="subcellular location">
    <subcellularLocation>
        <location evidence="2">Bacterial flagellum basal body</location>
    </subcellularLocation>
</comment>
<organism evidence="6">
    <name type="scientific">Liquorilactobacillus ghanensis</name>
    <dbReference type="NCBI Taxonomy" id="399370"/>
    <lineage>
        <taxon>Bacteria</taxon>
        <taxon>Bacillati</taxon>
        <taxon>Bacillota</taxon>
        <taxon>Bacilli</taxon>
        <taxon>Lactobacillales</taxon>
        <taxon>Lactobacillaceae</taxon>
        <taxon>Liquorilactobacillus</taxon>
    </lineage>
</organism>
<dbReference type="GeneID" id="98318865"/>
<dbReference type="PANTHER" id="PTHR30435">
    <property type="entry name" value="FLAGELLAR PROTEIN"/>
    <property type="match status" value="1"/>
</dbReference>
<keyword evidence="6" id="KW-0966">Cell projection</keyword>
<dbReference type="RefSeq" id="WP_057871597.1">
    <property type="nucleotide sequence ID" value="NZ_JBDNNX010000006.1"/>
</dbReference>
<feature type="domain" description="Flagellar hook protein FlgE/F/G-like D1" evidence="5">
    <location>
        <begin position="96"/>
        <end position="161"/>
    </location>
</feature>
<dbReference type="Pfam" id="PF06429">
    <property type="entry name" value="Flg_bbr_C"/>
    <property type="match status" value="1"/>
</dbReference>
<dbReference type="InterPro" id="IPR010930">
    <property type="entry name" value="Flg_bb/hook_C_dom"/>
</dbReference>
<dbReference type="Pfam" id="PF22692">
    <property type="entry name" value="LlgE_F_G_D1"/>
    <property type="match status" value="1"/>
</dbReference>
<evidence type="ECO:0000259" key="5">
    <source>
        <dbReference type="Pfam" id="PF22692"/>
    </source>
</evidence>
<keyword evidence="2" id="KW-0975">Bacterial flagellum</keyword>
<evidence type="ECO:0000256" key="1">
    <source>
        <dbReference type="ARBA" id="ARBA00009677"/>
    </source>
</evidence>
<feature type="domain" description="Flagellar basal body rod protein N-terminal" evidence="3">
    <location>
        <begin position="9"/>
        <end position="37"/>
    </location>
</feature>
<dbReference type="GO" id="GO:0071978">
    <property type="term" value="P:bacterial-type flagellum-dependent swarming motility"/>
    <property type="evidence" value="ECO:0007669"/>
    <property type="project" value="TreeGrafter"/>
</dbReference>
<dbReference type="PANTHER" id="PTHR30435:SF19">
    <property type="entry name" value="FLAGELLAR BASAL-BODY ROD PROTEIN FLGG"/>
    <property type="match status" value="1"/>
</dbReference>
<keyword evidence="6" id="KW-0282">Flagellum</keyword>
<name>A0A0A7RFI8_9LACO</name>
<comment type="similarity">
    <text evidence="1 2">Belongs to the flagella basal body rod proteins family.</text>
</comment>
<evidence type="ECO:0000256" key="2">
    <source>
        <dbReference type="RuleBase" id="RU362116"/>
    </source>
</evidence>
<dbReference type="AlphaFoldDB" id="A0A0A7RFI8"/>
<evidence type="ECO:0000259" key="3">
    <source>
        <dbReference type="Pfam" id="PF00460"/>
    </source>
</evidence>
<proteinExistence type="inferred from homology"/>
<dbReference type="EMBL" id="KM886864">
    <property type="protein sequence ID" value="AJA33991.1"/>
    <property type="molecule type" value="Genomic_DNA"/>
</dbReference>
<accession>A0A0A7RFI8</accession>
<sequence>MNVNDILSISRTGLNGLQNNLDIVSNNIANSNTVGFKQRDTSFGDLLENSTTPQDANLEAAQQNNLGMTMGLETHQQAINFSQGGLRSTDSPYDLAISGNGFFGVRGADGQLYLTRNGDFSRDANGNLVNQAGQRLDIQATVPENQWPQGTVSIDQNGQISIGNNGRTTQVGRVILYQPAEPQNLQAVGNNLYQLQGGALNSSLTGAAGLGTIEQNHLENSTTDLADAMTDMIMTQRAYSLNSKVLQSTDDMLGTINEFSNQ</sequence>
<evidence type="ECO:0000313" key="6">
    <source>
        <dbReference type="EMBL" id="AJA33991.1"/>
    </source>
</evidence>
<dbReference type="SUPFAM" id="SSF117143">
    <property type="entry name" value="Flagellar hook protein flgE"/>
    <property type="match status" value="1"/>
</dbReference>